<dbReference type="Gene3D" id="3.40.50.2300">
    <property type="match status" value="1"/>
</dbReference>
<evidence type="ECO:0000313" key="3">
    <source>
        <dbReference type="EMBL" id="MCR0983096.1"/>
    </source>
</evidence>
<name>A0ABT1X4S6_9PROT</name>
<evidence type="ECO:0000313" key="4">
    <source>
        <dbReference type="Proteomes" id="UP001524642"/>
    </source>
</evidence>
<dbReference type="SMART" id="SM00448">
    <property type="entry name" value="REC"/>
    <property type="match status" value="1"/>
</dbReference>
<sequence length="144" mass="15311">MSSVTGPLAGRRILLVEDEYLIAETMEEWLGRAGADVIGPVPSVEQALALIEMEAGALDGAVLDVNLGRGKTAYPIADRLIELGVPYLFATGDVRIIDDAAHRERPRLEKPISQAQLLGAVQALLEKRLRSSPSVCRAGPASPG</sequence>
<keyword evidence="4" id="KW-1185">Reference proteome</keyword>
<protein>
    <submittedName>
        <fullName evidence="3">Response regulator</fullName>
    </submittedName>
</protein>
<accession>A0ABT1X4S6</accession>
<evidence type="ECO:0000259" key="2">
    <source>
        <dbReference type="PROSITE" id="PS50110"/>
    </source>
</evidence>
<keyword evidence="1" id="KW-0597">Phosphoprotein</keyword>
<evidence type="ECO:0000256" key="1">
    <source>
        <dbReference type="PROSITE-ProRule" id="PRU00169"/>
    </source>
</evidence>
<comment type="caution">
    <text evidence="3">The sequence shown here is derived from an EMBL/GenBank/DDBJ whole genome shotgun (WGS) entry which is preliminary data.</text>
</comment>
<dbReference type="InterPro" id="IPR001789">
    <property type="entry name" value="Sig_transdc_resp-reg_receiver"/>
</dbReference>
<feature type="modified residue" description="4-aspartylphosphate" evidence="1">
    <location>
        <position position="64"/>
    </location>
</feature>
<proteinExistence type="predicted"/>
<dbReference type="InterPro" id="IPR011006">
    <property type="entry name" value="CheY-like_superfamily"/>
</dbReference>
<gene>
    <name evidence="3" type="ORF">NRP21_13650</name>
</gene>
<reference evidence="3 4" key="1">
    <citation type="submission" date="2022-06" db="EMBL/GenBank/DDBJ databases">
        <title>Roseomonas CN29.</title>
        <authorList>
            <person name="Cheng Y."/>
            <person name="He X."/>
        </authorList>
    </citation>
    <scope>NUCLEOTIDE SEQUENCE [LARGE SCALE GENOMIC DNA]</scope>
    <source>
        <strain evidence="3 4">CN29</strain>
    </source>
</reference>
<dbReference type="Proteomes" id="UP001524642">
    <property type="component" value="Unassembled WGS sequence"/>
</dbReference>
<dbReference type="SUPFAM" id="SSF52172">
    <property type="entry name" value="CheY-like"/>
    <property type="match status" value="1"/>
</dbReference>
<dbReference type="EMBL" id="JANJOU010000010">
    <property type="protein sequence ID" value="MCR0983096.1"/>
    <property type="molecule type" value="Genomic_DNA"/>
</dbReference>
<feature type="domain" description="Response regulatory" evidence="2">
    <location>
        <begin position="12"/>
        <end position="125"/>
    </location>
</feature>
<dbReference type="PROSITE" id="PS50110">
    <property type="entry name" value="RESPONSE_REGULATORY"/>
    <property type="match status" value="1"/>
</dbReference>
<dbReference type="RefSeq" id="WP_257716765.1">
    <property type="nucleotide sequence ID" value="NZ_JANJOU010000010.1"/>
</dbReference>
<organism evidence="3 4">
    <name type="scientific">Roseomonas populi</name>
    <dbReference type="NCBI Taxonomy" id="3121582"/>
    <lineage>
        <taxon>Bacteria</taxon>
        <taxon>Pseudomonadati</taxon>
        <taxon>Pseudomonadota</taxon>
        <taxon>Alphaproteobacteria</taxon>
        <taxon>Acetobacterales</taxon>
        <taxon>Roseomonadaceae</taxon>
        <taxon>Roseomonas</taxon>
    </lineage>
</organism>